<gene>
    <name evidence="4" type="ORF">MCOR_41153</name>
</gene>
<keyword evidence="1" id="KW-0479">Metal-binding</keyword>
<evidence type="ECO:0000313" key="5">
    <source>
        <dbReference type="Proteomes" id="UP000507470"/>
    </source>
</evidence>
<dbReference type="InterPro" id="IPR013087">
    <property type="entry name" value="Znf_C2H2_type"/>
</dbReference>
<dbReference type="InterPro" id="IPR043128">
    <property type="entry name" value="Rev_trsase/Diguanyl_cyclase"/>
</dbReference>
<evidence type="ECO:0000256" key="1">
    <source>
        <dbReference type="PROSITE-ProRule" id="PRU00042"/>
    </source>
</evidence>
<keyword evidence="1" id="KW-0862">Zinc</keyword>
<keyword evidence="1" id="KW-0863">Zinc-finger</keyword>
<feature type="domain" description="C2H2-type" evidence="3">
    <location>
        <begin position="204"/>
        <end position="227"/>
    </location>
</feature>
<dbReference type="SUPFAM" id="SSF56672">
    <property type="entry name" value="DNA/RNA polymerases"/>
    <property type="match status" value="1"/>
</dbReference>
<name>A0A6J8DKM6_MYTCO</name>
<evidence type="ECO:0000313" key="4">
    <source>
        <dbReference type="EMBL" id="CAC5407704.1"/>
    </source>
</evidence>
<organism evidence="4 5">
    <name type="scientific">Mytilus coruscus</name>
    <name type="common">Sea mussel</name>
    <dbReference type="NCBI Taxonomy" id="42192"/>
    <lineage>
        <taxon>Eukaryota</taxon>
        <taxon>Metazoa</taxon>
        <taxon>Spiralia</taxon>
        <taxon>Lophotrochozoa</taxon>
        <taxon>Mollusca</taxon>
        <taxon>Bivalvia</taxon>
        <taxon>Autobranchia</taxon>
        <taxon>Pteriomorphia</taxon>
        <taxon>Mytilida</taxon>
        <taxon>Mytiloidea</taxon>
        <taxon>Mytilidae</taxon>
        <taxon>Mytilinae</taxon>
        <taxon>Mytilus</taxon>
    </lineage>
</organism>
<dbReference type="InterPro" id="IPR000477">
    <property type="entry name" value="RT_dom"/>
</dbReference>
<dbReference type="InterPro" id="IPR021109">
    <property type="entry name" value="Peptidase_aspartic_dom_sf"/>
</dbReference>
<reference evidence="4 5" key="1">
    <citation type="submission" date="2020-06" db="EMBL/GenBank/DDBJ databases">
        <authorList>
            <person name="Li R."/>
            <person name="Bekaert M."/>
        </authorList>
    </citation>
    <scope>NUCLEOTIDE SEQUENCE [LARGE SCALE GENOMIC DNA]</scope>
    <source>
        <strain evidence="5">wild</strain>
    </source>
</reference>
<dbReference type="Gene3D" id="3.30.70.270">
    <property type="match status" value="1"/>
</dbReference>
<dbReference type="EMBL" id="CACVKT020007423">
    <property type="protein sequence ID" value="CAC5407704.1"/>
    <property type="molecule type" value="Genomic_DNA"/>
</dbReference>
<feature type="compositionally biased region" description="Low complexity" evidence="2">
    <location>
        <begin position="382"/>
        <end position="394"/>
    </location>
</feature>
<dbReference type="PROSITE" id="PS00028">
    <property type="entry name" value="ZINC_FINGER_C2H2_1"/>
    <property type="match status" value="1"/>
</dbReference>
<dbReference type="GO" id="GO:0008270">
    <property type="term" value="F:zinc ion binding"/>
    <property type="evidence" value="ECO:0007669"/>
    <property type="project" value="UniProtKB-KW"/>
</dbReference>
<feature type="compositionally biased region" description="Polar residues" evidence="2">
    <location>
        <begin position="354"/>
        <end position="381"/>
    </location>
</feature>
<sequence length="541" mass="60891">MTNDSPVTPLGSLSVPLKLIDQLIYQNMVITDIEIPAVLGYDFMSNNHCIMDINNQTILINDQTVICKIERQSPNLFRITAEKDITIPAMSEMIIHGKPVQNTLKDALRGNTWFSTIDLVSGYYQCAMDPIDVSKTAFVTFKGLFQFNRMPFGLSDTGATYERLMAKVLAGLRWETCIVYLDDIIVFSQKFDEHVIRIRVVWEDQCDECGKRFHNQHKLTEHELPMHGSRLNCNYLQCGWSCSRYDAYRLRNHQMKRHQNRTFTPAETPRPTTILPSVVCGKPTATVSMPPTWNQTTKKKSLNLLSKFLEPVSANPSPPVANLSPNLVPTKLYSPTDPPFLNSKKDCMDDNQPLDLSTPSTSVRQPSLPSTPEKATTDLTQPISPSESISLSEPRQPVPQPDFTDLSEVVMNIPLDLSGKTSLLLKPLVSLEPRPQTSEEIPSLIIDVDQPLDLTIENTRITKADLSDDNNNIIDCTKPTGVWILKPIDIKNTARYEEQCLDPRLFLAGAPLSYMLHPLANSLRESIHYAAVIRSLVTRND</sequence>
<proteinExistence type="predicted"/>
<dbReference type="PANTHER" id="PTHR24559">
    <property type="entry name" value="TRANSPOSON TY3-I GAG-POL POLYPROTEIN"/>
    <property type="match status" value="1"/>
</dbReference>
<dbReference type="OrthoDB" id="1936626at2759"/>
<dbReference type="InterPro" id="IPR053134">
    <property type="entry name" value="RNA-dir_DNA_polymerase"/>
</dbReference>
<accession>A0A6J8DKM6</accession>
<keyword evidence="5" id="KW-1185">Reference proteome</keyword>
<dbReference type="Gene3D" id="2.40.70.10">
    <property type="entry name" value="Acid Proteases"/>
    <property type="match status" value="1"/>
</dbReference>
<protein>
    <recommendedName>
        <fullName evidence="3">C2H2-type domain-containing protein</fullName>
    </recommendedName>
</protein>
<feature type="region of interest" description="Disordered" evidence="2">
    <location>
        <begin position="334"/>
        <end position="403"/>
    </location>
</feature>
<dbReference type="PROSITE" id="PS50157">
    <property type="entry name" value="ZINC_FINGER_C2H2_2"/>
    <property type="match status" value="1"/>
</dbReference>
<dbReference type="Proteomes" id="UP000507470">
    <property type="component" value="Unassembled WGS sequence"/>
</dbReference>
<dbReference type="InterPro" id="IPR043502">
    <property type="entry name" value="DNA/RNA_pol_sf"/>
</dbReference>
<evidence type="ECO:0000259" key="3">
    <source>
        <dbReference type="PROSITE" id="PS50157"/>
    </source>
</evidence>
<dbReference type="PANTHER" id="PTHR24559:SF435">
    <property type="entry name" value="RIBONUCLEASE H"/>
    <property type="match status" value="1"/>
</dbReference>
<dbReference type="CDD" id="cd01647">
    <property type="entry name" value="RT_LTR"/>
    <property type="match status" value="1"/>
</dbReference>
<dbReference type="AlphaFoldDB" id="A0A6J8DKM6"/>
<evidence type="ECO:0000256" key="2">
    <source>
        <dbReference type="SAM" id="MobiDB-lite"/>
    </source>
</evidence>
<dbReference type="Pfam" id="PF00078">
    <property type="entry name" value="RVT_1"/>
    <property type="match status" value="1"/>
</dbReference>